<keyword evidence="2 4" id="KW-0694">RNA-binding</keyword>
<evidence type="ECO:0000313" key="7">
    <source>
        <dbReference type="EnsemblPlants" id="TuG1812S0001808700.01.T01"/>
    </source>
</evidence>
<dbReference type="Proteomes" id="UP000015106">
    <property type="component" value="Unassembled WGS sequence"/>
</dbReference>
<dbReference type="AlphaFoldDB" id="A0A8R7VH37"/>
<dbReference type="SUPFAM" id="SSF54928">
    <property type="entry name" value="RNA-binding domain, RBD"/>
    <property type="match status" value="1"/>
</dbReference>
<reference evidence="7" key="2">
    <citation type="submission" date="2022-06" db="UniProtKB">
        <authorList>
            <consortium name="EnsemblPlants"/>
        </authorList>
    </citation>
    <scope>IDENTIFICATION</scope>
</reference>
<keyword evidence="3" id="KW-0539">Nucleus</keyword>
<dbReference type="EnsemblPlants" id="TuG1812S0001808700.01.T01">
    <property type="protein sequence ID" value="TuG1812S0001808700.01.T01"/>
    <property type="gene ID" value="TuG1812S0001808700.01"/>
</dbReference>
<dbReference type="InterPro" id="IPR035979">
    <property type="entry name" value="RBD_domain_sf"/>
</dbReference>
<evidence type="ECO:0000256" key="3">
    <source>
        <dbReference type="ARBA" id="ARBA00023242"/>
    </source>
</evidence>
<feature type="domain" description="RRM" evidence="6">
    <location>
        <begin position="30"/>
        <end position="107"/>
    </location>
</feature>
<dbReference type="Pfam" id="PF00076">
    <property type="entry name" value="RRM_1"/>
    <property type="match status" value="1"/>
</dbReference>
<evidence type="ECO:0000313" key="8">
    <source>
        <dbReference type="Proteomes" id="UP000015106"/>
    </source>
</evidence>
<evidence type="ECO:0000256" key="1">
    <source>
        <dbReference type="ARBA" id="ARBA00004123"/>
    </source>
</evidence>
<feature type="region of interest" description="Disordered" evidence="5">
    <location>
        <begin position="1"/>
        <end position="21"/>
    </location>
</feature>
<dbReference type="InterPro" id="IPR000504">
    <property type="entry name" value="RRM_dom"/>
</dbReference>
<keyword evidence="8" id="KW-1185">Reference proteome</keyword>
<sequence length="147" mass="16183">MAGAGIHPFPPPPVPGAPDAAVRPGSDEVRTIFITGLPVDVKERELHNLLRWLPGFEASQINFKGDQPMGFALFSYAHHAIAAKAALQDLVFDAETKSALHIEMAKKNLFIKREWELTSDALRVGIQELCATAVRWKMTLPIICEPT</sequence>
<dbReference type="FunFam" id="3.30.70.330:FF:000037">
    <property type="entry name" value="RNA-binding protein with multiple splicing 2"/>
    <property type="match status" value="1"/>
</dbReference>
<accession>A0A8R7VH37</accession>
<evidence type="ECO:0000256" key="5">
    <source>
        <dbReference type="SAM" id="MobiDB-lite"/>
    </source>
</evidence>
<comment type="subcellular location">
    <subcellularLocation>
        <location evidence="1">Nucleus</location>
    </subcellularLocation>
</comment>
<dbReference type="InterPro" id="IPR012677">
    <property type="entry name" value="Nucleotide-bd_a/b_plait_sf"/>
</dbReference>
<dbReference type="Gene3D" id="3.30.70.330">
    <property type="match status" value="1"/>
</dbReference>
<protein>
    <recommendedName>
        <fullName evidence="6">RRM domain-containing protein</fullName>
    </recommendedName>
</protein>
<evidence type="ECO:0000256" key="2">
    <source>
        <dbReference type="ARBA" id="ARBA00022884"/>
    </source>
</evidence>
<proteinExistence type="predicted"/>
<evidence type="ECO:0000259" key="6">
    <source>
        <dbReference type="PROSITE" id="PS50102"/>
    </source>
</evidence>
<reference evidence="8" key="1">
    <citation type="journal article" date="2013" name="Nature">
        <title>Draft genome of the wheat A-genome progenitor Triticum urartu.</title>
        <authorList>
            <person name="Ling H.Q."/>
            <person name="Zhao S."/>
            <person name="Liu D."/>
            <person name="Wang J."/>
            <person name="Sun H."/>
            <person name="Zhang C."/>
            <person name="Fan H."/>
            <person name="Li D."/>
            <person name="Dong L."/>
            <person name="Tao Y."/>
            <person name="Gao C."/>
            <person name="Wu H."/>
            <person name="Li Y."/>
            <person name="Cui Y."/>
            <person name="Guo X."/>
            <person name="Zheng S."/>
            <person name="Wang B."/>
            <person name="Yu K."/>
            <person name="Liang Q."/>
            <person name="Yang W."/>
            <person name="Lou X."/>
            <person name="Chen J."/>
            <person name="Feng M."/>
            <person name="Jian J."/>
            <person name="Zhang X."/>
            <person name="Luo G."/>
            <person name="Jiang Y."/>
            <person name="Liu J."/>
            <person name="Wang Z."/>
            <person name="Sha Y."/>
            <person name="Zhang B."/>
            <person name="Wu H."/>
            <person name="Tang D."/>
            <person name="Shen Q."/>
            <person name="Xue P."/>
            <person name="Zou S."/>
            <person name="Wang X."/>
            <person name="Liu X."/>
            <person name="Wang F."/>
            <person name="Yang Y."/>
            <person name="An X."/>
            <person name="Dong Z."/>
            <person name="Zhang K."/>
            <person name="Zhang X."/>
            <person name="Luo M.C."/>
            <person name="Dvorak J."/>
            <person name="Tong Y."/>
            <person name="Wang J."/>
            <person name="Yang H."/>
            <person name="Li Z."/>
            <person name="Wang D."/>
            <person name="Zhang A."/>
            <person name="Wang J."/>
        </authorList>
    </citation>
    <scope>NUCLEOTIDE SEQUENCE</scope>
    <source>
        <strain evidence="8">cv. G1812</strain>
    </source>
</reference>
<dbReference type="PROSITE" id="PS50102">
    <property type="entry name" value="RRM"/>
    <property type="match status" value="1"/>
</dbReference>
<dbReference type="Gramene" id="TuG1812S0001808700.01.T01">
    <property type="protein sequence ID" value="TuG1812S0001808700.01.T01"/>
    <property type="gene ID" value="TuG1812S0001808700.01"/>
</dbReference>
<name>A0A8R7VH37_TRIUA</name>
<evidence type="ECO:0000256" key="4">
    <source>
        <dbReference type="PROSITE-ProRule" id="PRU00176"/>
    </source>
</evidence>
<organism evidence="7 8">
    <name type="scientific">Triticum urartu</name>
    <name type="common">Red wild einkorn</name>
    <name type="synonym">Crithodium urartu</name>
    <dbReference type="NCBI Taxonomy" id="4572"/>
    <lineage>
        <taxon>Eukaryota</taxon>
        <taxon>Viridiplantae</taxon>
        <taxon>Streptophyta</taxon>
        <taxon>Embryophyta</taxon>
        <taxon>Tracheophyta</taxon>
        <taxon>Spermatophyta</taxon>
        <taxon>Magnoliopsida</taxon>
        <taxon>Liliopsida</taxon>
        <taxon>Poales</taxon>
        <taxon>Poaceae</taxon>
        <taxon>BOP clade</taxon>
        <taxon>Pooideae</taxon>
        <taxon>Triticodae</taxon>
        <taxon>Triticeae</taxon>
        <taxon>Triticinae</taxon>
        <taxon>Triticum</taxon>
    </lineage>
</organism>
<dbReference type="PANTHER" id="PTHR10501">
    <property type="entry name" value="U1 SMALL NUCLEAR RIBONUCLEOPROTEIN A/U2 SMALL NUCLEAR RIBONUCLEOPROTEIN B"/>
    <property type="match status" value="1"/>
</dbReference>
<dbReference type="GO" id="GO:0003723">
    <property type="term" value="F:RNA binding"/>
    <property type="evidence" value="ECO:0007669"/>
    <property type="project" value="UniProtKB-UniRule"/>
</dbReference>
<dbReference type="GO" id="GO:0005634">
    <property type="term" value="C:nucleus"/>
    <property type="evidence" value="ECO:0007669"/>
    <property type="project" value="UniProtKB-SubCell"/>
</dbReference>